<dbReference type="OrthoDB" id="3635962at2"/>
<feature type="chain" id="PRO_5008706996" evidence="1">
    <location>
        <begin position="21"/>
        <end position="341"/>
    </location>
</feature>
<feature type="domain" description="SnoaL-like" evidence="2">
    <location>
        <begin position="77"/>
        <end position="168"/>
    </location>
</feature>
<dbReference type="InterPro" id="IPR037401">
    <property type="entry name" value="SnoaL-like"/>
</dbReference>
<evidence type="ECO:0000259" key="2">
    <source>
        <dbReference type="Pfam" id="PF12680"/>
    </source>
</evidence>
<sequence>MGLAAAAVLALYTFGSPAQATKGGLDRAGLAAGESGAGNAGCAEARPEVTSISGWVSPGACSFIKRQIKFGKVTTPDRVDAYVDMWSNDATLWEPANASRPPVQGLDDIRTAISGSLALVPDFRFRGTRIVVNGPAVMFEAHNEATLKGYQVAYSAVYRVLLTDDGKVIQGRRYYDRHSWFKPLDPSLPDLFASVADGGSPDRGRQPVLSPDELAERAKAWNNEDAEALVGRLIGAPLSAPGLNGGTLSTTQGKLAYLRTFFDQVSHVQLQPGQAIKVDGATYLEWHGTVLPHGQNDPVSFGVIERVGDTGGISSDWTLTFDQLPLVANEAKIKELYGKLR</sequence>
<evidence type="ECO:0000313" key="4">
    <source>
        <dbReference type="Proteomes" id="UP000198242"/>
    </source>
</evidence>
<keyword evidence="1" id="KW-0732">Signal</keyword>
<dbReference type="InterPro" id="IPR032710">
    <property type="entry name" value="NTF2-like_dom_sf"/>
</dbReference>
<protein>
    <submittedName>
        <fullName evidence="3">SnoaL-like domain-containing protein</fullName>
    </submittedName>
</protein>
<dbReference type="Proteomes" id="UP000198242">
    <property type="component" value="Chromosome I"/>
</dbReference>
<feature type="signal peptide" evidence="1">
    <location>
        <begin position="1"/>
        <end position="20"/>
    </location>
</feature>
<evidence type="ECO:0000313" key="3">
    <source>
        <dbReference type="EMBL" id="SCE97376.1"/>
    </source>
</evidence>
<dbReference type="AlphaFoldDB" id="A0A1C4WM78"/>
<proteinExistence type="predicted"/>
<name>A0A1C4WM78_MICVI</name>
<evidence type="ECO:0000256" key="1">
    <source>
        <dbReference type="SAM" id="SignalP"/>
    </source>
</evidence>
<gene>
    <name evidence="3" type="ORF">GA0074695_2588</name>
</gene>
<reference evidence="4" key="1">
    <citation type="submission" date="2016-06" db="EMBL/GenBank/DDBJ databases">
        <authorList>
            <person name="Varghese N."/>
            <person name="Submissions Spin"/>
        </authorList>
    </citation>
    <scope>NUCLEOTIDE SEQUENCE [LARGE SCALE GENOMIC DNA]</scope>
    <source>
        <strain evidence="4">DSM 43909</strain>
    </source>
</reference>
<dbReference type="RefSeq" id="WP_157744407.1">
    <property type="nucleotide sequence ID" value="NZ_LT607411.1"/>
</dbReference>
<dbReference type="Pfam" id="PF12680">
    <property type="entry name" value="SnoaL_2"/>
    <property type="match status" value="1"/>
</dbReference>
<dbReference type="EMBL" id="LT607411">
    <property type="protein sequence ID" value="SCE97376.1"/>
    <property type="molecule type" value="Genomic_DNA"/>
</dbReference>
<accession>A0A1C4WM78</accession>
<dbReference type="Gene3D" id="3.10.450.50">
    <property type="match status" value="1"/>
</dbReference>
<keyword evidence="4" id="KW-1185">Reference proteome</keyword>
<dbReference type="SUPFAM" id="SSF54427">
    <property type="entry name" value="NTF2-like"/>
    <property type="match status" value="1"/>
</dbReference>
<organism evidence="3 4">
    <name type="scientific">Micromonospora viridifaciens</name>
    <dbReference type="NCBI Taxonomy" id="1881"/>
    <lineage>
        <taxon>Bacteria</taxon>
        <taxon>Bacillati</taxon>
        <taxon>Actinomycetota</taxon>
        <taxon>Actinomycetes</taxon>
        <taxon>Micromonosporales</taxon>
        <taxon>Micromonosporaceae</taxon>
        <taxon>Micromonospora</taxon>
    </lineage>
</organism>